<name>A0A378IVT3_9GAMM</name>
<reference evidence="1 2" key="1">
    <citation type="submission" date="2018-06" db="EMBL/GenBank/DDBJ databases">
        <authorList>
            <consortium name="Pathogen Informatics"/>
            <person name="Doyle S."/>
        </authorList>
    </citation>
    <scope>NUCLEOTIDE SEQUENCE [LARGE SCALE GENOMIC DNA]</scope>
    <source>
        <strain evidence="1 2">NCTC11978</strain>
    </source>
</reference>
<dbReference type="AlphaFoldDB" id="A0A378IVT3"/>
<dbReference type="EMBL" id="UGNY01000001">
    <property type="protein sequence ID" value="STX39269.1"/>
    <property type="molecule type" value="Genomic_DNA"/>
</dbReference>
<sequence>MRGKFLILKILLSLKYFDASEVDRMKTEERGNITLTPSKELEHDLISTLVEI</sequence>
<protein>
    <submittedName>
        <fullName evidence="1">Uncharacterized protein</fullName>
    </submittedName>
</protein>
<organism evidence="1 2">
    <name type="scientific">Legionella feeleii</name>
    <dbReference type="NCBI Taxonomy" id="453"/>
    <lineage>
        <taxon>Bacteria</taxon>
        <taxon>Pseudomonadati</taxon>
        <taxon>Pseudomonadota</taxon>
        <taxon>Gammaproteobacteria</taxon>
        <taxon>Legionellales</taxon>
        <taxon>Legionellaceae</taxon>
        <taxon>Legionella</taxon>
    </lineage>
</organism>
<gene>
    <name evidence="1" type="ORF">NCTC11978_02464</name>
</gene>
<accession>A0A378IVT3</accession>
<evidence type="ECO:0000313" key="1">
    <source>
        <dbReference type="EMBL" id="STX39269.1"/>
    </source>
</evidence>
<proteinExistence type="predicted"/>
<evidence type="ECO:0000313" key="2">
    <source>
        <dbReference type="Proteomes" id="UP000254033"/>
    </source>
</evidence>
<dbReference type="Proteomes" id="UP000254033">
    <property type="component" value="Unassembled WGS sequence"/>
</dbReference>